<dbReference type="CDD" id="cd00077">
    <property type="entry name" value="HDc"/>
    <property type="match status" value="1"/>
</dbReference>
<dbReference type="RefSeq" id="WP_138153767.1">
    <property type="nucleotide sequence ID" value="NZ_VANU01000008.1"/>
</dbReference>
<dbReference type="PANTHER" id="PTHR11373">
    <property type="entry name" value="DEOXYNUCLEOSIDE TRIPHOSPHATE TRIPHOSPHOHYDROLASE"/>
    <property type="match status" value="1"/>
</dbReference>
<dbReference type="InterPro" id="IPR003607">
    <property type="entry name" value="HD/PDEase_dom"/>
</dbReference>
<dbReference type="PROSITE" id="PS51831">
    <property type="entry name" value="HD"/>
    <property type="match status" value="1"/>
</dbReference>
<dbReference type="Proteomes" id="UP000308901">
    <property type="component" value="Unassembled WGS sequence"/>
</dbReference>
<keyword evidence="1 3" id="KW-0378">Hydrolase</keyword>
<feature type="domain" description="HD" evidence="2">
    <location>
        <begin position="60"/>
        <end position="259"/>
    </location>
</feature>
<dbReference type="PANTHER" id="PTHR11373:SF32">
    <property type="entry name" value="DEOXYGUANOSINETRIPHOSPHATE TRIPHOSPHOHYDROLASE"/>
    <property type="match status" value="1"/>
</dbReference>
<dbReference type="NCBIfam" id="TIGR01353">
    <property type="entry name" value="dGTP_triPase"/>
    <property type="match status" value="1"/>
</dbReference>
<keyword evidence="4" id="KW-1185">Reference proteome</keyword>
<dbReference type="SUPFAM" id="SSF109604">
    <property type="entry name" value="HD-domain/PDEase-like"/>
    <property type="match status" value="1"/>
</dbReference>
<dbReference type="InterPro" id="IPR050135">
    <property type="entry name" value="dGTPase-like"/>
</dbReference>
<evidence type="ECO:0000313" key="4">
    <source>
        <dbReference type="Proteomes" id="UP000308901"/>
    </source>
</evidence>
<protein>
    <submittedName>
        <fullName evidence="3">dGTPase</fullName>
        <ecNumber evidence="3">3.1.5.1</ecNumber>
    </submittedName>
</protein>
<sequence>MIDYRKKITCNRKYQRSVSSDIDLATESNRGRIVNSPAVRRLQQKTQVFPLEINAAVRSRLTHSLEVQQTARYISKTILKELKKNNKLKKYNLQGLEEAFISTSEMASLMHDIGNPPFGHFGELAINVWMKSKGIKCFNKALNIKQNSLLEPEVKVLKKKLEKDICNFEGNAQGVRIVHNLQSLNLTYSQIASILKYTRVAYENKPNNSSPFSYLKKKPGFYYSEEEFVQEVCTELKMKNGYRFPLTYIMEAADDISYGIADLEDAVDKGILSLKKLYETIIQEASKEVYEGKGIYIKCIAEENYQKAKKVKRLKVNTFIINFRTQLVNELVPYAAKVFLENHKDIYNGCFNKALLEDNSKYHIALKVLKNVAFKHVFSDDEVELLELKGNSSIRGLLDCYKPLLTLPNKKFLCLINGEKNDTPIESRLFKRLSNKHISSYEKVIDELNKKNIKGFKFKILEWYYRGRLLIDFISGMTDEYAIKEFQELSAIK</sequence>
<dbReference type="NCBIfam" id="NF003429">
    <property type="entry name" value="PRK04926.1"/>
    <property type="match status" value="1"/>
</dbReference>
<reference evidence="3 4" key="1">
    <citation type="submission" date="2019-05" db="EMBL/GenBank/DDBJ databases">
        <title>Arcobacter sp. nov., isolated from sea sediment.</title>
        <authorList>
            <person name="Kim W."/>
        </authorList>
    </citation>
    <scope>NUCLEOTIDE SEQUENCE [LARGE SCALE GENOMIC DNA]</scope>
    <source>
        <strain evidence="3 4">CAU 1517</strain>
    </source>
</reference>
<accession>A0A5R8XXP4</accession>
<dbReference type="OrthoDB" id="9803619at2"/>
<dbReference type="EMBL" id="VANU01000008">
    <property type="protein sequence ID" value="TLP35520.1"/>
    <property type="molecule type" value="Genomic_DNA"/>
</dbReference>
<organism evidence="3 4">
    <name type="scientific">Arcobacter arenosus</name>
    <dbReference type="NCBI Taxonomy" id="2576037"/>
    <lineage>
        <taxon>Bacteria</taxon>
        <taxon>Pseudomonadati</taxon>
        <taxon>Campylobacterota</taxon>
        <taxon>Epsilonproteobacteria</taxon>
        <taxon>Campylobacterales</taxon>
        <taxon>Arcobacteraceae</taxon>
        <taxon>Arcobacter</taxon>
    </lineage>
</organism>
<dbReference type="InterPro" id="IPR006261">
    <property type="entry name" value="dGTPase"/>
</dbReference>
<dbReference type="Gene3D" id="1.10.3210.10">
    <property type="entry name" value="Hypothetical protein af1432"/>
    <property type="match status" value="2"/>
</dbReference>
<gene>
    <name evidence="3" type="ORF">FDK22_14825</name>
</gene>
<comment type="caution">
    <text evidence="3">The sequence shown here is derived from an EMBL/GenBank/DDBJ whole genome shotgun (WGS) entry which is preliminary data.</text>
</comment>
<dbReference type="Pfam" id="PF01966">
    <property type="entry name" value="HD"/>
    <property type="match status" value="1"/>
</dbReference>
<dbReference type="Gene3D" id="1.10.3410.10">
    <property type="entry name" value="putative deoxyguanosinetriphosphate triphosphohydrolase like domain"/>
    <property type="match status" value="1"/>
</dbReference>
<dbReference type="InterPro" id="IPR006674">
    <property type="entry name" value="HD_domain"/>
</dbReference>
<evidence type="ECO:0000313" key="3">
    <source>
        <dbReference type="EMBL" id="TLP35520.1"/>
    </source>
</evidence>
<name>A0A5R8XXP4_9BACT</name>
<dbReference type="InterPro" id="IPR023293">
    <property type="entry name" value="dGTP_triP_hydro_central_sf"/>
</dbReference>
<dbReference type="GO" id="GO:0006203">
    <property type="term" value="P:dGTP catabolic process"/>
    <property type="evidence" value="ECO:0007669"/>
    <property type="project" value="TreeGrafter"/>
</dbReference>
<proteinExistence type="predicted"/>
<evidence type="ECO:0000256" key="1">
    <source>
        <dbReference type="ARBA" id="ARBA00022801"/>
    </source>
</evidence>
<dbReference type="AlphaFoldDB" id="A0A5R8XXP4"/>
<dbReference type="SMART" id="SM00471">
    <property type="entry name" value="HDc"/>
    <property type="match status" value="1"/>
</dbReference>
<dbReference type="GO" id="GO:0008832">
    <property type="term" value="F:dGTPase activity"/>
    <property type="evidence" value="ECO:0007669"/>
    <property type="project" value="UniProtKB-EC"/>
</dbReference>
<evidence type="ECO:0000259" key="2">
    <source>
        <dbReference type="PROSITE" id="PS51831"/>
    </source>
</evidence>
<dbReference type="EC" id="3.1.5.1" evidence="3"/>